<dbReference type="InterPro" id="IPR052082">
    <property type="entry name" value="Myelin_sheath_structural"/>
</dbReference>
<evidence type="ECO:0000313" key="5">
    <source>
        <dbReference type="Proteomes" id="UP000593565"/>
    </source>
</evidence>
<feature type="region of interest" description="Disordered" evidence="3">
    <location>
        <begin position="915"/>
        <end position="979"/>
    </location>
</feature>
<accession>A0A7J6APL7</accession>
<feature type="region of interest" description="Disordered" evidence="3">
    <location>
        <begin position="336"/>
        <end position="361"/>
    </location>
</feature>
<name>A0A7J6APL7_AMEME</name>
<feature type="compositionally biased region" description="Polar residues" evidence="3">
    <location>
        <begin position="951"/>
        <end position="960"/>
    </location>
</feature>
<evidence type="ECO:0000256" key="2">
    <source>
        <dbReference type="ARBA" id="ARBA00023242"/>
    </source>
</evidence>
<dbReference type="Proteomes" id="UP000593565">
    <property type="component" value="Unassembled WGS sequence"/>
</dbReference>
<keyword evidence="2" id="KW-0539">Nucleus</keyword>
<evidence type="ECO:0000256" key="3">
    <source>
        <dbReference type="SAM" id="MobiDB-lite"/>
    </source>
</evidence>
<keyword evidence="5" id="KW-1185">Reference proteome</keyword>
<feature type="region of interest" description="Disordered" evidence="3">
    <location>
        <begin position="519"/>
        <end position="548"/>
    </location>
</feature>
<protein>
    <submittedName>
        <fullName evidence="4">Uncharacterized protein</fullName>
    </submittedName>
</protein>
<dbReference type="GO" id="GO:0043484">
    <property type="term" value="P:regulation of RNA splicing"/>
    <property type="evidence" value="ECO:0007669"/>
    <property type="project" value="TreeGrafter"/>
</dbReference>
<dbReference type="PANTHER" id="PTHR23348">
    <property type="entry name" value="PERIAXIN/AHNAK"/>
    <property type="match status" value="1"/>
</dbReference>
<reference evidence="4 5" key="1">
    <citation type="submission" date="2020-02" db="EMBL/GenBank/DDBJ databases">
        <title>A chromosome-scale genome assembly of the black bullhead catfish (Ameiurus melas).</title>
        <authorList>
            <person name="Wen M."/>
            <person name="Zham M."/>
            <person name="Cabau C."/>
            <person name="Klopp C."/>
            <person name="Donnadieu C."/>
            <person name="Roques C."/>
            <person name="Bouchez O."/>
            <person name="Lampietro C."/>
            <person name="Jouanno E."/>
            <person name="Herpin A."/>
            <person name="Louis A."/>
            <person name="Berthelot C."/>
            <person name="Parey E."/>
            <person name="Roest-Crollius H."/>
            <person name="Braasch I."/>
            <person name="Postlethwait J."/>
            <person name="Robinson-Rechavi M."/>
            <person name="Echchiki A."/>
            <person name="Begum T."/>
            <person name="Montfort J."/>
            <person name="Schartl M."/>
            <person name="Bobe J."/>
            <person name="Guiguen Y."/>
        </authorList>
    </citation>
    <scope>NUCLEOTIDE SEQUENCE [LARGE SCALE GENOMIC DNA]</scope>
    <source>
        <strain evidence="4">M_S1</strain>
        <tissue evidence="4">Blood</tissue>
    </source>
</reference>
<evidence type="ECO:0000313" key="4">
    <source>
        <dbReference type="EMBL" id="KAF4084516.1"/>
    </source>
</evidence>
<feature type="compositionally biased region" description="Low complexity" evidence="3">
    <location>
        <begin position="961"/>
        <end position="979"/>
    </location>
</feature>
<feature type="region of interest" description="Disordered" evidence="3">
    <location>
        <begin position="739"/>
        <end position="764"/>
    </location>
</feature>
<proteinExistence type="predicted"/>
<sequence length="979" mass="104193">MDVSMDEKTLRENRRTLKGVFLNLFGCSEWKLLASASSADYRTDSSVICSCRHNSEIMASFLHHNGEMGTSSLSASDVLNTGINKPAINVNQDEKIVGATIHLDHLSKDKVLEVLKIIHTYDENVEIKTEASANAGVRFGDLFLKGDTPKLQAPSADIHGLNGNLSLPGVKGGLAAPSVNGELPQAQLKGSTPELTVGDGGKFTMPTFGMTGPKLKGANLDGSVSSPTLNSPEASYTTPAFKMPNFKGSSPDLDLNTPDVGVNLPNAELKGPNLNAELPDVDIEGPSGKFNLPKTSWGLSKPKVKPPDADLSVPNLKADIKTPGVDVNLPDTEVSSPEFGIDTPNLNTDSPSAKFKWPKFKKPKGKVKGNLGGIDADVNTPELNLSAPKMNADINAPNMDVDMNLPKAKGPTIDAKAPDLKLSAPNVKGDIGTPDLNIKTPDVDLKAPKIDAETRPIKFKLPKLPKFTGSGAKVKGPDVDANLNVPDVGVNGDVNLKTPTIDAPSAKVKKPHVKLPKFSLTGPRVKTPSVDANLQTPDVNLPSGEFKGPNLDLKAPKIDGSLAGPDIDLPKAELKNPNLNLHAKSPALNLSVPDVDLNLPKGDIKGPNIDGELNTPDVDLNLPKAKVSGPDVDVKLPKADVKVPDVDVKTPEIEAPSGKFKFFTFKKSKMSASTPKVKSPEVDVNDLSLSAPKIDADIKAPDASLNLPTANLEGPNVDIDAPKGKLKFPTLKRLNFSSPKVKSPSFDEPDLSVSAPKVESPNVDLSLPKGAVDVESPDLHVDGSKSKIKWPFKRSNHGSIGGTIDTVDANIDDREVSANADVKLPKSLPMFKTHRLPNSKFDDLQDATEAVDPVDLNTNPIKTESPSATVSVPTVPRVRAGWKSSTGTLDSNANSQSIDIKERLRLFTTRSMYNLTTPSDPASSELPDTPTNVRQGTFKVINPDSEKDHPQVNSTSKNDQLSLSLNNMLGLSSSSDTEN</sequence>
<comment type="subcellular location">
    <subcellularLocation>
        <location evidence="1">Nucleus</location>
    </subcellularLocation>
</comment>
<organism evidence="4 5">
    <name type="scientific">Ameiurus melas</name>
    <name type="common">Black bullhead</name>
    <name type="synonym">Silurus melas</name>
    <dbReference type="NCBI Taxonomy" id="219545"/>
    <lineage>
        <taxon>Eukaryota</taxon>
        <taxon>Metazoa</taxon>
        <taxon>Chordata</taxon>
        <taxon>Craniata</taxon>
        <taxon>Vertebrata</taxon>
        <taxon>Euteleostomi</taxon>
        <taxon>Actinopterygii</taxon>
        <taxon>Neopterygii</taxon>
        <taxon>Teleostei</taxon>
        <taxon>Ostariophysi</taxon>
        <taxon>Siluriformes</taxon>
        <taxon>Ictaluridae</taxon>
        <taxon>Ameiurus</taxon>
    </lineage>
</organism>
<dbReference type="GO" id="GO:0005634">
    <property type="term" value="C:nucleus"/>
    <property type="evidence" value="ECO:0007669"/>
    <property type="project" value="UniProtKB-SubCell"/>
</dbReference>
<dbReference type="AlphaFoldDB" id="A0A7J6APL7"/>
<comment type="caution">
    <text evidence="4">The sequence shown here is derived from an EMBL/GenBank/DDBJ whole genome shotgun (WGS) entry which is preliminary data.</text>
</comment>
<gene>
    <name evidence="4" type="ORF">AMELA_G00129590</name>
</gene>
<dbReference type="EMBL" id="JAAGNN010000010">
    <property type="protein sequence ID" value="KAF4084516.1"/>
    <property type="molecule type" value="Genomic_DNA"/>
</dbReference>
<dbReference type="PANTHER" id="PTHR23348:SF41">
    <property type="entry name" value="NEUROBLAST DIFFERENTIATION-ASSOCIATED PROTEIN AHNAK"/>
    <property type="match status" value="1"/>
</dbReference>
<dbReference type="GO" id="GO:0005737">
    <property type="term" value="C:cytoplasm"/>
    <property type="evidence" value="ECO:0007669"/>
    <property type="project" value="TreeGrafter"/>
</dbReference>
<evidence type="ECO:0000256" key="1">
    <source>
        <dbReference type="ARBA" id="ARBA00004123"/>
    </source>
</evidence>